<feature type="compositionally biased region" description="Acidic residues" evidence="2">
    <location>
        <begin position="356"/>
        <end position="387"/>
    </location>
</feature>
<gene>
    <name evidence="4" type="ORF">niasHT_008462</name>
    <name evidence="3" type="ORF">niasHT_022972</name>
</gene>
<accession>A0ABD2KPC6</accession>
<sequence>MGEENGYDDDSKPVRKRWNFEKLKAGDTFLTMQAGTNKFESQRGMTACGMPRWNITRDKKLGFIEPDRKGEEVLRPQCGTNLYASQAGQTAIGANRNQVPLVEYKKEWETILDKEGEGILPKQSGDYGFASQAGEVNIGARRNQVALIRGRLPNDRRTHGLLCYQYGTNLFASQQGMLGAPGLGAFRQATQEIDGLGFTEENVRKSSEYTPWYSGQNKFASQKGSGGFMKVRDVLPHSQGGKDIPEDDKLKSEGIVRLQSGTNKLASQRGMTGFGTPRNTMSKMGWKKEWVEEYEAAMREFEEQRPPGSASSDNLHPFDKYKKKFEERESHKEDNTPQREESFTVPKVEVEQPKVEEEEAAAEEEVEEEEVEEEEEDEEEEEEEEEE</sequence>
<dbReference type="Pfam" id="PF00402">
    <property type="entry name" value="Calponin"/>
    <property type="match status" value="3"/>
</dbReference>
<dbReference type="PROSITE" id="PS51122">
    <property type="entry name" value="CALPONIN_2"/>
    <property type="match status" value="3"/>
</dbReference>
<comment type="caution">
    <text evidence="3">The sequence shown here is derived from an EMBL/GenBank/DDBJ whole genome shotgun (WGS) entry which is preliminary data.</text>
</comment>
<organism evidence="3 5">
    <name type="scientific">Heterodera trifolii</name>
    <dbReference type="NCBI Taxonomy" id="157864"/>
    <lineage>
        <taxon>Eukaryota</taxon>
        <taxon>Metazoa</taxon>
        <taxon>Ecdysozoa</taxon>
        <taxon>Nematoda</taxon>
        <taxon>Chromadorea</taxon>
        <taxon>Rhabditida</taxon>
        <taxon>Tylenchina</taxon>
        <taxon>Tylenchomorpha</taxon>
        <taxon>Tylenchoidea</taxon>
        <taxon>Heteroderidae</taxon>
        <taxon>Heteroderinae</taxon>
        <taxon>Heterodera</taxon>
    </lineage>
</organism>
<dbReference type="Proteomes" id="UP001620626">
    <property type="component" value="Unassembled WGS sequence"/>
</dbReference>
<dbReference type="InterPro" id="IPR000557">
    <property type="entry name" value="Calponin_repeat"/>
</dbReference>
<name>A0ABD2KPC6_9BILA</name>
<comment type="similarity">
    <text evidence="1">Belongs to the calponin family.</text>
</comment>
<feature type="compositionally biased region" description="Basic and acidic residues" evidence="2">
    <location>
        <begin position="316"/>
        <end position="355"/>
    </location>
</feature>
<reference evidence="3 5" key="1">
    <citation type="submission" date="2024-10" db="EMBL/GenBank/DDBJ databases">
        <authorList>
            <person name="Kim D."/>
        </authorList>
    </citation>
    <scope>NUCLEOTIDE SEQUENCE [LARGE SCALE GENOMIC DNA]</scope>
    <source>
        <strain evidence="3">BH-2024</strain>
    </source>
</reference>
<evidence type="ECO:0000256" key="1">
    <source>
        <dbReference type="ARBA" id="ARBA00009631"/>
    </source>
</evidence>
<feature type="region of interest" description="Disordered" evidence="2">
    <location>
        <begin position="301"/>
        <end position="387"/>
    </location>
</feature>
<evidence type="ECO:0000313" key="4">
    <source>
        <dbReference type="EMBL" id="KAL3122772.1"/>
    </source>
</evidence>
<dbReference type="PANTHER" id="PTHR47385:SF8">
    <property type="entry name" value="PROTEIN CBG16761"/>
    <property type="match status" value="1"/>
</dbReference>
<protein>
    <recommendedName>
        <fullName evidence="6">Calponin</fullName>
    </recommendedName>
</protein>
<dbReference type="EMBL" id="JBICBT010000701">
    <property type="protein sequence ID" value="KAL3104728.1"/>
    <property type="molecule type" value="Genomic_DNA"/>
</dbReference>
<evidence type="ECO:0008006" key="6">
    <source>
        <dbReference type="Google" id="ProtNLM"/>
    </source>
</evidence>
<dbReference type="EMBL" id="JBICBT010000127">
    <property type="protein sequence ID" value="KAL3122772.1"/>
    <property type="molecule type" value="Genomic_DNA"/>
</dbReference>
<dbReference type="InterPro" id="IPR050606">
    <property type="entry name" value="Calponin-like"/>
</dbReference>
<proteinExistence type="inferred from homology"/>
<evidence type="ECO:0000313" key="3">
    <source>
        <dbReference type="EMBL" id="KAL3104728.1"/>
    </source>
</evidence>
<keyword evidence="5" id="KW-1185">Reference proteome</keyword>
<evidence type="ECO:0000313" key="5">
    <source>
        <dbReference type="Proteomes" id="UP001620626"/>
    </source>
</evidence>
<dbReference type="AlphaFoldDB" id="A0ABD2KPC6"/>
<evidence type="ECO:0000256" key="2">
    <source>
        <dbReference type="SAM" id="MobiDB-lite"/>
    </source>
</evidence>
<dbReference type="PANTHER" id="PTHR47385">
    <property type="entry name" value="CALPONIN"/>
    <property type="match status" value="1"/>
</dbReference>
<dbReference type="PROSITE" id="PS01052">
    <property type="entry name" value="CALPONIN_1"/>
    <property type="match status" value="1"/>
</dbReference>